<reference evidence="1 2" key="1">
    <citation type="submission" date="2019-11" db="EMBL/GenBank/DDBJ databases">
        <title>Characterization of a new Erwinia amylovora bacteriophage.</title>
        <authorList>
            <person name="Valentovich L.N."/>
            <person name="Akhremchuk A.E."/>
            <person name="Besarab N.V."/>
            <person name="Lagonenko A.L."/>
        </authorList>
    </citation>
    <scope>NUCLEOTIDE SEQUENCE [LARGE SCALE GENOMIC DNA]</scope>
</reference>
<evidence type="ECO:0000313" key="2">
    <source>
        <dbReference type="Proteomes" id="UP000433183"/>
    </source>
</evidence>
<organism evidence="1 2">
    <name type="scientific">Erwinia phage Hena1</name>
    <dbReference type="NCBI Taxonomy" id="2678601"/>
    <lineage>
        <taxon>Viruses</taxon>
        <taxon>Duplodnaviria</taxon>
        <taxon>Heunggongvirae</taxon>
        <taxon>Uroviricota</taxon>
        <taxon>Caudoviricetes</taxon>
        <taxon>Vequintavirinae</taxon>
        <taxon>Henunavirus</taxon>
        <taxon>Henunavirus hena1</taxon>
    </lineage>
</organism>
<dbReference type="EMBL" id="MN732867">
    <property type="protein sequence ID" value="QGZ16205.1"/>
    <property type="molecule type" value="Genomic_DNA"/>
</dbReference>
<name>A0A6B9J5R0_9CAUD</name>
<protein>
    <submittedName>
        <fullName evidence="1">Uncharacterized protein</fullName>
    </submittedName>
</protein>
<evidence type="ECO:0000313" key="1">
    <source>
        <dbReference type="EMBL" id="QGZ16205.1"/>
    </source>
</evidence>
<dbReference type="Proteomes" id="UP000433183">
    <property type="component" value="Segment"/>
</dbReference>
<keyword evidence="2" id="KW-1185">Reference proteome</keyword>
<gene>
    <name evidence="1" type="ORF">Hena1_00290</name>
</gene>
<proteinExistence type="predicted"/>
<accession>A0A6B9J5R0</accession>
<sequence>MQTRLYSVVNQYISGIHAGIQTAHAVADMMYDYGVNHRPQSRAVQLCDNWARRDKTIIVLEGGYQSNLERIFDLMQCCRSLPSAKFHEEEAALNGALTAICIVLPEYMYAPQYAMDVDIESYNGELGGLRIANQYKDLETGNVLHNYSQPEKDLIEAIKGCRLKGA</sequence>